<evidence type="ECO:0000313" key="13">
    <source>
        <dbReference type="Proteomes" id="UP001642360"/>
    </source>
</evidence>
<reference evidence="12 13" key="1">
    <citation type="submission" date="2024-02" db="EMBL/GenBank/DDBJ databases">
        <authorList>
            <person name="Vignale AGUSTIN F."/>
            <person name="Sosa J E."/>
            <person name="Modenutti C."/>
        </authorList>
    </citation>
    <scope>NUCLEOTIDE SEQUENCE [LARGE SCALE GENOMIC DNA]</scope>
</reference>
<accession>A0ABC8UEL5</accession>
<dbReference type="EMBL" id="CAUOFW020007562">
    <property type="protein sequence ID" value="CAK9179639.1"/>
    <property type="molecule type" value="Genomic_DNA"/>
</dbReference>
<evidence type="ECO:0000256" key="2">
    <source>
        <dbReference type="ARBA" id="ARBA00004814"/>
    </source>
</evidence>
<evidence type="ECO:0000256" key="5">
    <source>
        <dbReference type="ARBA" id="ARBA00022827"/>
    </source>
</evidence>
<comment type="caution">
    <text evidence="12">The sequence shown here is derived from an EMBL/GenBank/DDBJ whole genome shotgun (WGS) entry which is preliminary data.</text>
</comment>
<dbReference type="Gene3D" id="3.50.50.60">
    <property type="entry name" value="FAD/NAD(P)-binding domain"/>
    <property type="match status" value="1"/>
</dbReference>
<evidence type="ECO:0000256" key="3">
    <source>
        <dbReference type="ARBA" id="ARBA00009183"/>
    </source>
</evidence>
<dbReference type="GO" id="GO:0103075">
    <property type="term" value="F:indole-3-pyruvate monooxygenase activity"/>
    <property type="evidence" value="ECO:0007669"/>
    <property type="project" value="UniProtKB-EC"/>
</dbReference>
<protein>
    <recommendedName>
        <fullName evidence="9">indole-3-pyruvate monooxygenase</fullName>
        <ecNumber evidence="9">1.14.13.168</ecNumber>
    </recommendedName>
</protein>
<evidence type="ECO:0000256" key="11">
    <source>
        <dbReference type="SAM" id="MobiDB-lite"/>
    </source>
</evidence>
<dbReference type="PANTHER" id="PTHR43539:SF77">
    <property type="entry name" value="DISULFIDE OXIDOREDUCTASE_MONOOXYGENASE_OXIDOREDUCTASE"/>
    <property type="match status" value="1"/>
</dbReference>
<gene>
    <name evidence="12" type="ORF">ILEXP_LOCUS49590</name>
</gene>
<evidence type="ECO:0000256" key="10">
    <source>
        <dbReference type="ARBA" id="ARBA00047707"/>
    </source>
</evidence>
<evidence type="ECO:0000256" key="9">
    <source>
        <dbReference type="ARBA" id="ARBA00039148"/>
    </source>
</evidence>
<dbReference type="PANTHER" id="PTHR43539">
    <property type="entry name" value="FLAVIN-BINDING MONOOXYGENASE-LIKE PROTEIN (AFU_ORTHOLOGUE AFUA_4G09220)"/>
    <property type="match status" value="1"/>
</dbReference>
<keyword evidence="13" id="KW-1185">Reference proteome</keyword>
<dbReference type="InterPro" id="IPR020946">
    <property type="entry name" value="Flavin_mOase-like"/>
</dbReference>
<keyword evidence="4" id="KW-0285">Flavoprotein</keyword>
<evidence type="ECO:0000256" key="8">
    <source>
        <dbReference type="ARBA" id="ARBA00023070"/>
    </source>
</evidence>
<dbReference type="EC" id="1.14.13.168" evidence="9"/>
<dbReference type="Pfam" id="PF00743">
    <property type="entry name" value="FMO-like"/>
    <property type="match status" value="1"/>
</dbReference>
<evidence type="ECO:0000313" key="12">
    <source>
        <dbReference type="EMBL" id="CAK9179639.1"/>
    </source>
</evidence>
<keyword evidence="6" id="KW-0521">NADP</keyword>
<dbReference type="GO" id="GO:0009851">
    <property type="term" value="P:auxin biosynthetic process"/>
    <property type="evidence" value="ECO:0007669"/>
    <property type="project" value="UniProtKB-KW"/>
</dbReference>
<dbReference type="SUPFAM" id="SSF51905">
    <property type="entry name" value="FAD/NAD(P)-binding domain"/>
    <property type="match status" value="1"/>
</dbReference>
<evidence type="ECO:0000256" key="1">
    <source>
        <dbReference type="ARBA" id="ARBA00001974"/>
    </source>
</evidence>
<dbReference type="Proteomes" id="UP001642360">
    <property type="component" value="Unassembled WGS sequence"/>
</dbReference>
<name>A0ABC8UEL5_9AQUA</name>
<evidence type="ECO:0000256" key="4">
    <source>
        <dbReference type="ARBA" id="ARBA00022630"/>
    </source>
</evidence>
<comment type="pathway">
    <text evidence="2">Plant hormone metabolism; auxin biosynthesis.</text>
</comment>
<evidence type="ECO:0000256" key="6">
    <source>
        <dbReference type="ARBA" id="ARBA00022857"/>
    </source>
</evidence>
<keyword evidence="5" id="KW-0274">FAD</keyword>
<sequence length="231" mass="25788">MATHVLEFVSAFSCHHAYHTPYKRRNYPSLPHTSSHTHSERKRELETEAEMEEVVVIVGAGSAGLATSACLNHLSISNIVLEKEDCCGSLWKKRTYDRLNLHLYKKFCSLPFKPHPPKSPAFMSKAAFIQYLDDYASSFNISPWYCRSVESAVFVEGDQKWHIEAKNTMSGEMEVYVSNFLVIATAENGEGYVPSLPGLYSFGGEVLHSSNYKSAMGYEAKEVLVVGCGNS</sequence>
<dbReference type="InterPro" id="IPR036188">
    <property type="entry name" value="FAD/NAD-bd_sf"/>
</dbReference>
<feature type="region of interest" description="Disordered" evidence="11">
    <location>
        <begin position="25"/>
        <end position="45"/>
    </location>
</feature>
<comment type="cofactor">
    <cofactor evidence="1">
        <name>FAD</name>
        <dbReference type="ChEBI" id="CHEBI:57692"/>
    </cofactor>
</comment>
<dbReference type="PRINTS" id="PR00469">
    <property type="entry name" value="PNDRDTASEII"/>
</dbReference>
<proteinExistence type="inferred from homology"/>
<organism evidence="12 13">
    <name type="scientific">Ilex paraguariensis</name>
    <name type="common">yerba mate</name>
    <dbReference type="NCBI Taxonomy" id="185542"/>
    <lineage>
        <taxon>Eukaryota</taxon>
        <taxon>Viridiplantae</taxon>
        <taxon>Streptophyta</taxon>
        <taxon>Embryophyta</taxon>
        <taxon>Tracheophyta</taxon>
        <taxon>Spermatophyta</taxon>
        <taxon>Magnoliopsida</taxon>
        <taxon>eudicotyledons</taxon>
        <taxon>Gunneridae</taxon>
        <taxon>Pentapetalae</taxon>
        <taxon>asterids</taxon>
        <taxon>campanulids</taxon>
        <taxon>Aquifoliales</taxon>
        <taxon>Aquifoliaceae</taxon>
        <taxon>Ilex</taxon>
    </lineage>
</organism>
<dbReference type="AlphaFoldDB" id="A0ABC8UEL5"/>
<comment type="catalytic activity">
    <reaction evidence="10">
        <text>indole-3-pyruvate + NADPH + O2 + H(+) = (indol-3-yl)acetate + CO2 + NADP(+) + H2O</text>
        <dbReference type="Rhea" id="RHEA:34331"/>
        <dbReference type="ChEBI" id="CHEBI:15377"/>
        <dbReference type="ChEBI" id="CHEBI:15378"/>
        <dbReference type="ChEBI" id="CHEBI:15379"/>
        <dbReference type="ChEBI" id="CHEBI:16526"/>
        <dbReference type="ChEBI" id="CHEBI:17640"/>
        <dbReference type="ChEBI" id="CHEBI:30854"/>
        <dbReference type="ChEBI" id="CHEBI:57783"/>
        <dbReference type="ChEBI" id="CHEBI:58349"/>
        <dbReference type="EC" id="1.14.13.168"/>
    </reaction>
</comment>
<dbReference type="InterPro" id="IPR050982">
    <property type="entry name" value="Auxin_biosynth/cation_transpt"/>
</dbReference>
<keyword evidence="7" id="KW-0560">Oxidoreductase</keyword>
<evidence type="ECO:0000256" key="7">
    <source>
        <dbReference type="ARBA" id="ARBA00023002"/>
    </source>
</evidence>
<keyword evidence="8" id="KW-0073">Auxin biosynthesis</keyword>
<feature type="non-terminal residue" evidence="12">
    <location>
        <position position="231"/>
    </location>
</feature>
<comment type="similarity">
    <text evidence="3">Belongs to the FMO family.</text>
</comment>